<dbReference type="EMBL" id="FOEE01000015">
    <property type="protein sequence ID" value="SEP21393.1"/>
    <property type="molecule type" value="Genomic_DNA"/>
</dbReference>
<sequence>MALHLVYRSYGGENKKGRPEYFDKMACLLSFLRSAHEVDAHLVFVNNGPIAEDRVRLMRAAGEIVDLPGVGVHESYLSALRLATHGTWDDDDVVAYSEDDYLYRPEAFPALVRAAAVVPEADYFGLYGSNPLQPHPRPDPPVHRPRGWVDPPPWQVDGRDWVRLYSTTATFAGRVGALRADQGIFRFCTVPHRNMFRDHDTCLLYQGFEPHSYRKLARDLVGLAPGTPKERLREAFMAPFMVATNLRSHRRRDRRRLLIAPEPNLATHVEIGYVAPGTDWATVAEEAHEWGRGLVEEPADS</sequence>
<dbReference type="AlphaFoldDB" id="A0A1H8W1J5"/>
<evidence type="ECO:0008006" key="3">
    <source>
        <dbReference type="Google" id="ProtNLM"/>
    </source>
</evidence>
<accession>A0A1H8W1J5</accession>
<dbReference type="RefSeq" id="WP_091947703.1">
    <property type="nucleotide sequence ID" value="NZ_FOEE01000015.1"/>
</dbReference>
<gene>
    <name evidence="1" type="ORF">SAMN05660991_03961</name>
</gene>
<proteinExistence type="predicted"/>
<name>A0A1H8W1J5_9ACTN</name>
<reference evidence="2" key="1">
    <citation type="submission" date="2016-10" db="EMBL/GenBank/DDBJ databases">
        <authorList>
            <person name="Varghese N."/>
            <person name="Submissions S."/>
        </authorList>
    </citation>
    <scope>NUCLEOTIDE SEQUENCE [LARGE SCALE GENOMIC DNA]</scope>
    <source>
        <strain evidence="2">DSM 45413</strain>
    </source>
</reference>
<evidence type="ECO:0000313" key="2">
    <source>
        <dbReference type="Proteomes" id="UP000198960"/>
    </source>
</evidence>
<keyword evidence="2" id="KW-1185">Reference proteome</keyword>
<evidence type="ECO:0000313" key="1">
    <source>
        <dbReference type="EMBL" id="SEP21393.1"/>
    </source>
</evidence>
<dbReference type="Proteomes" id="UP000198960">
    <property type="component" value="Unassembled WGS sequence"/>
</dbReference>
<dbReference type="InterPro" id="IPR029044">
    <property type="entry name" value="Nucleotide-diphossugar_trans"/>
</dbReference>
<dbReference type="SUPFAM" id="SSF53448">
    <property type="entry name" value="Nucleotide-diphospho-sugar transferases"/>
    <property type="match status" value="1"/>
</dbReference>
<protein>
    <recommendedName>
        <fullName evidence="3">Glycosyl transferase family 2</fullName>
    </recommendedName>
</protein>
<dbReference type="OrthoDB" id="1676877at2"/>
<organism evidence="1 2">
    <name type="scientific">Trujillonella endophytica</name>
    <dbReference type="NCBI Taxonomy" id="673521"/>
    <lineage>
        <taxon>Bacteria</taxon>
        <taxon>Bacillati</taxon>
        <taxon>Actinomycetota</taxon>
        <taxon>Actinomycetes</taxon>
        <taxon>Geodermatophilales</taxon>
        <taxon>Geodermatophilaceae</taxon>
        <taxon>Trujillonella</taxon>
    </lineage>
</organism>